<dbReference type="PaxDb" id="67767-A0A0J7JV81"/>
<keyword evidence="5" id="KW-0235">DNA replication</keyword>
<dbReference type="InterPro" id="IPR036397">
    <property type="entry name" value="RNaseH_sf"/>
</dbReference>
<dbReference type="SUPFAM" id="SSF53098">
    <property type="entry name" value="Ribonuclease H-like"/>
    <property type="match status" value="1"/>
</dbReference>
<keyword evidence="3" id="KW-0808">Transferase</keyword>
<dbReference type="EC" id="2.7.7.7" evidence="2"/>
<dbReference type="OrthoDB" id="6751099at2759"/>
<dbReference type="EMBL" id="LBMM01029190">
    <property type="protein sequence ID" value="KMQ82024.1"/>
    <property type="molecule type" value="Genomic_DNA"/>
</dbReference>
<evidence type="ECO:0000256" key="3">
    <source>
        <dbReference type="ARBA" id="ARBA00022679"/>
    </source>
</evidence>
<evidence type="ECO:0000256" key="6">
    <source>
        <dbReference type="ARBA" id="ARBA00022932"/>
    </source>
</evidence>
<comment type="caution">
    <text evidence="10">The sequence shown here is derived from an EMBL/GenBank/DDBJ whole genome shotgun (WGS) entry which is preliminary data.</text>
</comment>
<feature type="domain" description="DNA-directed DNA polymerase family B mitochondria/virus" evidence="9">
    <location>
        <begin position="4"/>
        <end position="154"/>
    </location>
</feature>
<feature type="non-terminal residue" evidence="10">
    <location>
        <position position="213"/>
    </location>
</feature>
<reference evidence="10 11" key="1">
    <citation type="submission" date="2015-04" db="EMBL/GenBank/DDBJ databases">
        <title>Lasius niger genome sequencing.</title>
        <authorList>
            <person name="Konorov E.A."/>
            <person name="Nikitin M.A."/>
            <person name="Kirill M.V."/>
            <person name="Chang P."/>
        </authorList>
    </citation>
    <scope>NUCLEOTIDE SEQUENCE [LARGE SCALE GENOMIC DNA]</scope>
    <source>
        <tissue evidence="10">Whole</tissue>
    </source>
</reference>
<evidence type="ECO:0000256" key="2">
    <source>
        <dbReference type="ARBA" id="ARBA00012417"/>
    </source>
</evidence>
<dbReference type="PANTHER" id="PTHR33568">
    <property type="entry name" value="DNA POLYMERASE"/>
    <property type="match status" value="1"/>
</dbReference>
<keyword evidence="7" id="KW-0238">DNA-binding</keyword>
<dbReference type="GO" id="GO:0003887">
    <property type="term" value="F:DNA-directed DNA polymerase activity"/>
    <property type="evidence" value="ECO:0007669"/>
    <property type="project" value="UniProtKB-KW"/>
</dbReference>
<evidence type="ECO:0000256" key="8">
    <source>
        <dbReference type="ARBA" id="ARBA00049244"/>
    </source>
</evidence>
<evidence type="ECO:0000313" key="11">
    <source>
        <dbReference type="Proteomes" id="UP000036403"/>
    </source>
</evidence>
<sequence>MLMSIHHKSLGIRLIDTLNFLPMPLAKLPVSFGLTELKKGFFPHLFNTPENQSYVGPLPEAKYYSPDTMQTPTRQAFLTWYEDHKIDTFDFQAEMLAYCRSDVDILRRASLNFRQLFMEIAGVDPFCYITIASACMAAYRSKHIPSGKIGMVPVTGYVNKTRNSPDALRWLDFVACTQNIQIQHALNGTGEVKIAGYSVDGFCQATKTIYQYQ</sequence>
<dbReference type="InterPro" id="IPR004868">
    <property type="entry name" value="DNA-dir_DNA_pol_B_mt/vir"/>
</dbReference>
<proteinExistence type="inferred from homology"/>
<accession>A0A0J7JV81</accession>
<dbReference type="GO" id="GO:0000166">
    <property type="term" value="F:nucleotide binding"/>
    <property type="evidence" value="ECO:0007669"/>
    <property type="project" value="InterPro"/>
</dbReference>
<gene>
    <name evidence="10" type="ORF">RF55_24452</name>
</gene>
<dbReference type="InterPro" id="IPR012337">
    <property type="entry name" value="RNaseH-like_sf"/>
</dbReference>
<dbReference type="PANTHER" id="PTHR33568:SF3">
    <property type="entry name" value="DNA-DIRECTED DNA POLYMERASE"/>
    <property type="match status" value="1"/>
</dbReference>
<evidence type="ECO:0000256" key="5">
    <source>
        <dbReference type="ARBA" id="ARBA00022705"/>
    </source>
</evidence>
<name>A0A0J7JV81_LASNI</name>
<dbReference type="Gene3D" id="3.30.420.10">
    <property type="entry name" value="Ribonuclease H-like superfamily/Ribonuclease H"/>
    <property type="match status" value="1"/>
</dbReference>
<comment type="catalytic activity">
    <reaction evidence="8">
        <text>DNA(n) + a 2'-deoxyribonucleoside 5'-triphosphate = DNA(n+1) + diphosphate</text>
        <dbReference type="Rhea" id="RHEA:22508"/>
        <dbReference type="Rhea" id="RHEA-COMP:17339"/>
        <dbReference type="Rhea" id="RHEA-COMP:17340"/>
        <dbReference type="ChEBI" id="CHEBI:33019"/>
        <dbReference type="ChEBI" id="CHEBI:61560"/>
        <dbReference type="ChEBI" id="CHEBI:173112"/>
        <dbReference type="EC" id="2.7.7.7"/>
    </reaction>
</comment>
<comment type="similarity">
    <text evidence="1">Belongs to the DNA polymerase type-B family.</text>
</comment>
<dbReference type="GO" id="GO:0003677">
    <property type="term" value="F:DNA binding"/>
    <property type="evidence" value="ECO:0007669"/>
    <property type="project" value="UniProtKB-KW"/>
</dbReference>
<keyword evidence="4" id="KW-0548">Nucleotidyltransferase</keyword>
<dbReference type="GO" id="GO:0006260">
    <property type="term" value="P:DNA replication"/>
    <property type="evidence" value="ECO:0007669"/>
    <property type="project" value="UniProtKB-KW"/>
</dbReference>
<dbReference type="AlphaFoldDB" id="A0A0J7JV81"/>
<evidence type="ECO:0000256" key="4">
    <source>
        <dbReference type="ARBA" id="ARBA00022695"/>
    </source>
</evidence>
<organism evidence="10 11">
    <name type="scientific">Lasius niger</name>
    <name type="common">Black garden ant</name>
    <dbReference type="NCBI Taxonomy" id="67767"/>
    <lineage>
        <taxon>Eukaryota</taxon>
        <taxon>Metazoa</taxon>
        <taxon>Ecdysozoa</taxon>
        <taxon>Arthropoda</taxon>
        <taxon>Hexapoda</taxon>
        <taxon>Insecta</taxon>
        <taxon>Pterygota</taxon>
        <taxon>Neoptera</taxon>
        <taxon>Endopterygota</taxon>
        <taxon>Hymenoptera</taxon>
        <taxon>Apocrita</taxon>
        <taxon>Aculeata</taxon>
        <taxon>Formicoidea</taxon>
        <taxon>Formicidae</taxon>
        <taxon>Formicinae</taxon>
        <taxon>Lasius</taxon>
        <taxon>Lasius</taxon>
    </lineage>
</organism>
<keyword evidence="6" id="KW-0239">DNA-directed DNA polymerase</keyword>
<evidence type="ECO:0000256" key="1">
    <source>
        <dbReference type="ARBA" id="ARBA00005755"/>
    </source>
</evidence>
<keyword evidence="11" id="KW-1185">Reference proteome</keyword>
<dbReference type="Pfam" id="PF03175">
    <property type="entry name" value="DNA_pol_B_2"/>
    <property type="match status" value="1"/>
</dbReference>
<evidence type="ECO:0000313" key="10">
    <source>
        <dbReference type="EMBL" id="KMQ82024.1"/>
    </source>
</evidence>
<evidence type="ECO:0000256" key="7">
    <source>
        <dbReference type="ARBA" id="ARBA00023125"/>
    </source>
</evidence>
<evidence type="ECO:0000259" key="9">
    <source>
        <dbReference type="Pfam" id="PF03175"/>
    </source>
</evidence>
<dbReference type="Proteomes" id="UP000036403">
    <property type="component" value="Unassembled WGS sequence"/>
</dbReference>
<protein>
    <recommendedName>
        <fullName evidence="2">DNA-directed DNA polymerase</fullName>
        <ecNumber evidence="2">2.7.7.7</ecNumber>
    </recommendedName>
</protein>